<name>A0A9W7EPI8_9STRA</name>
<feature type="transmembrane region" description="Helical" evidence="13">
    <location>
        <begin position="485"/>
        <end position="509"/>
    </location>
</feature>
<evidence type="ECO:0000256" key="13">
    <source>
        <dbReference type="SAM" id="Phobius"/>
    </source>
</evidence>
<feature type="transmembrane region" description="Helical" evidence="13">
    <location>
        <begin position="642"/>
        <end position="661"/>
    </location>
</feature>
<feature type="compositionally biased region" description="Low complexity" evidence="12">
    <location>
        <begin position="80"/>
        <end position="98"/>
    </location>
</feature>
<feature type="transmembrane region" description="Helical" evidence="13">
    <location>
        <begin position="547"/>
        <end position="573"/>
    </location>
</feature>
<feature type="transmembrane region" description="Helical" evidence="13">
    <location>
        <begin position="593"/>
        <end position="621"/>
    </location>
</feature>
<keyword evidence="15" id="KW-1185">Reference proteome</keyword>
<comment type="subcellular location">
    <subcellularLocation>
        <location evidence="1">Membrane</location>
        <topology evidence="1">Multi-pass membrane protein</topology>
    </subcellularLocation>
    <subcellularLocation>
        <location evidence="2">Plastid</location>
        <location evidence="2">Chloroplast</location>
    </subcellularLocation>
</comment>
<keyword evidence="9" id="KW-0809">Transit peptide</keyword>
<evidence type="ECO:0000256" key="5">
    <source>
        <dbReference type="ARBA" id="ARBA00022640"/>
    </source>
</evidence>
<evidence type="ECO:0000256" key="7">
    <source>
        <dbReference type="ARBA" id="ARBA00022692"/>
    </source>
</evidence>
<evidence type="ECO:0000256" key="4">
    <source>
        <dbReference type="ARBA" id="ARBA00022528"/>
    </source>
</evidence>
<dbReference type="EMBL" id="BRXX01000043">
    <property type="protein sequence ID" value="GMH84898.1"/>
    <property type="molecule type" value="Genomic_DNA"/>
</dbReference>
<dbReference type="InterPro" id="IPR044838">
    <property type="entry name" value="EGY1-like"/>
</dbReference>
<evidence type="ECO:0000256" key="8">
    <source>
        <dbReference type="ARBA" id="ARBA00022801"/>
    </source>
</evidence>
<keyword evidence="11 13" id="KW-0472">Membrane</keyword>
<keyword evidence="6" id="KW-0645">Protease</keyword>
<dbReference type="GO" id="GO:0016020">
    <property type="term" value="C:membrane"/>
    <property type="evidence" value="ECO:0007669"/>
    <property type="project" value="UniProtKB-SubCell"/>
</dbReference>
<feature type="region of interest" description="Disordered" evidence="12">
    <location>
        <begin position="29"/>
        <end position="49"/>
    </location>
</feature>
<feature type="transmembrane region" description="Helical" evidence="13">
    <location>
        <begin position="374"/>
        <end position="394"/>
    </location>
</feature>
<gene>
    <name evidence="14" type="ORF">TrVE_jg10183</name>
</gene>
<dbReference type="PANTHER" id="PTHR31412">
    <property type="entry name" value="ZINC METALLOPROTEASE EGY1"/>
    <property type="match status" value="1"/>
</dbReference>
<dbReference type="Proteomes" id="UP001165160">
    <property type="component" value="Unassembled WGS sequence"/>
</dbReference>
<keyword evidence="10 13" id="KW-1133">Transmembrane helix</keyword>
<feature type="region of interest" description="Disordered" evidence="12">
    <location>
        <begin position="63"/>
        <end position="98"/>
    </location>
</feature>
<keyword evidence="7 13" id="KW-0812">Transmembrane</keyword>
<evidence type="ECO:0000256" key="9">
    <source>
        <dbReference type="ARBA" id="ARBA00022946"/>
    </source>
</evidence>
<accession>A0A9W7EPI8</accession>
<comment type="similarity">
    <text evidence="3">Belongs to the peptidase M50B family.</text>
</comment>
<evidence type="ECO:0000256" key="2">
    <source>
        <dbReference type="ARBA" id="ARBA00004229"/>
    </source>
</evidence>
<organism evidence="14 15">
    <name type="scientific">Triparma verrucosa</name>
    <dbReference type="NCBI Taxonomy" id="1606542"/>
    <lineage>
        <taxon>Eukaryota</taxon>
        <taxon>Sar</taxon>
        <taxon>Stramenopiles</taxon>
        <taxon>Ochrophyta</taxon>
        <taxon>Bolidophyceae</taxon>
        <taxon>Parmales</taxon>
        <taxon>Triparmaceae</taxon>
        <taxon>Triparma</taxon>
    </lineage>
</organism>
<keyword evidence="8" id="KW-0378">Hydrolase</keyword>
<dbReference type="GO" id="GO:0009507">
    <property type="term" value="C:chloroplast"/>
    <property type="evidence" value="ECO:0007669"/>
    <property type="project" value="UniProtKB-SubCell"/>
</dbReference>
<dbReference type="GO" id="GO:0008233">
    <property type="term" value="F:peptidase activity"/>
    <property type="evidence" value="ECO:0007669"/>
    <property type="project" value="UniProtKB-KW"/>
</dbReference>
<protein>
    <submittedName>
        <fullName evidence="14">Uncharacterized protein</fullName>
    </submittedName>
</protein>
<comment type="caution">
    <text evidence="14">The sequence shown here is derived from an EMBL/GenBank/DDBJ whole genome shotgun (WGS) entry which is preliminary data.</text>
</comment>
<keyword evidence="4" id="KW-0150">Chloroplast</keyword>
<evidence type="ECO:0000256" key="1">
    <source>
        <dbReference type="ARBA" id="ARBA00004141"/>
    </source>
</evidence>
<keyword evidence="5" id="KW-0934">Plastid</keyword>
<evidence type="ECO:0000256" key="3">
    <source>
        <dbReference type="ARBA" id="ARBA00007931"/>
    </source>
</evidence>
<dbReference type="AlphaFoldDB" id="A0A9W7EPI8"/>
<evidence type="ECO:0000313" key="14">
    <source>
        <dbReference type="EMBL" id="GMH84898.1"/>
    </source>
</evidence>
<evidence type="ECO:0000256" key="6">
    <source>
        <dbReference type="ARBA" id="ARBA00022670"/>
    </source>
</evidence>
<evidence type="ECO:0000256" key="10">
    <source>
        <dbReference type="ARBA" id="ARBA00022989"/>
    </source>
</evidence>
<evidence type="ECO:0000256" key="11">
    <source>
        <dbReference type="ARBA" id="ARBA00023136"/>
    </source>
</evidence>
<dbReference type="PANTHER" id="PTHR31412:SF0">
    <property type="entry name" value="ZINC METALLOPROTEASE EGY1, CHLOROPLASTIC-RELATED"/>
    <property type="match status" value="1"/>
</dbReference>
<sequence>MRAEAESSKLALLTSKRDSLVDEIEKSAIAEAGGKIPTGEVPKPTKEQGERLDKIMKELAIIEGTEVPSAMETKEENNENNENVPSPSSSPSSPYSKSELGSRVRAVYDSSPFFLKPLFVASLDGLNPSTFKKENGEDDDVMLAEAFEKLDSASKLMFITQMEAFEEDNPGSSSEATRMNLTAAILSQVQAESPDTNTTVFSEFARDGDVDPAEMGVEIAKSMMASLDAESNSTVLDLDDFNLTSIFEPGPRLEGTSMMIEGLIPDSITNSDFSPELWSRVETSISKYWTTTDSEKVPGGYVLKGRPTLQPLTNTSYLTIASGFKSVQSEYSEKIILSIIEEPFIKEDSTDEREPAVYVALIDSKNKENGYVKALVNGFSLLTLAGFTLGVLAGNEEIVNSLDMASKISPNDPEAARAFGRITGLAEQTFAGVGGILVGKELVKGLIAKEYGVELGGPVVLPSLNFGALGTVRRMKGQVDGRGEMFDLGFGSAAVGFGLSLGFLVLGLSLGGGDAVLPAGFLRSSALAGGIIDLFNPGSLTGPDPMAGIHLHPLAVAGFTGIITTALNCLPIGQTDGGRVTTALFGRQAASVITAFTLLVCFIIGLFGNDIILFYAAIAAITQREMEVPARNEIDEVDDARGILGILGVFVVMLSVLPLPIQTPY</sequence>
<proteinExistence type="inferred from homology"/>
<evidence type="ECO:0000313" key="15">
    <source>
        <dbReference type="Proteomes" id="UP001165160"/>
    </source>
</evidence>
<reference evidence="15" key="1">
    <citation type="journal article" date="2023" name="Commun. Biol.">
        <title>Genome analysis of Parmales, the sister group of diatoms, reveals the evolutionary specialization of diatoms from phago-mixotrophs to photoautotrophs.</title>
        <authorList>
            <person name="Ban H."/>
            <person name="Sato S."/>
            <person name="Yoshikawa S."/>
            <person name="Yamada K."/>
            <person name="Nakamura Y."/>
            <person name="Ichinomiya M."/>
            <person name="Sato N."/>
            <person name="Blanc-Mathieu R."/>
            <person name="Endo H."/>
            <person name="Kuwata A."/>
            <person name="Ogata H."/>
        </authorList>
    </citation>
    <scope>NUCLEOTIDE SEQUENCE [LARGE SCALE GENOMIC DNA]</scope>
    <source>
        <strain evidence="15">NIES 3699</strain>
    </source>
</reference>
<dbReference type="GO" id="GO:0006508">
    <property type="term" value="P:proteolysis"/>
    <property type="evidence" value="ECO:0007669"/>
    <property type="project" value="UniProtKB-KW"/>
</dbReference>
<evidence type="ECO:0000256" key="12">
    <source>
        <dbReference type="SAM" id="MobiDB-lite"/>
    </source>
</evidence>